<organism evidence="2">
    <name type="scientific">freshwater metagenome</name>
    <dbReference type="NCBI Taxonomy" id="449393"/>
    <lineage>
        <taxon>unclassified sequences</taxon>
        <taxon>metagenomes</taxon>
        <taxon>ecological metagenomes</taxon>
    </lineage>
</organism>
<gene>
    <name evidence="2" type="ORF">UFOPK3401_00594</name>
</gene>
<sequence length="281" mass="29525">MTNQDPNEDQTPELFPEISPADEQFLASILGRKGAAGPVPPEVAARWQDQIGKLSRKPSRRPLRLAGAVASIAAVALTAGVVANTLISSTAPSGQDVALSPVTTQRAAPLPIARTVTTSGLVYQPSKISSQLRNLLARVAPPSPAVDQVPIVSADPTISPEQGTAPDLGVTTDPSQPQISMMATSSPDPEAVSTLPAQVLTATTRLFIDSAGVRTKCFLEITGDSARRPVVLDIGQYNGEVAALVAFPTATDAQRLDIWVVRPSCTTGEPQILWFGRVLRP</sequence>
<feature type="transmembrane region" description="Helical" evidence="1">
    <location>
        <begin position="63"/>
        <end position="83"/>
    </location>
</feature>
<reference evidence="2" key="1">
    <citation type="submission" date="2020-05" db="EMBL/GenBank/DDBJ databases">
        <authorList>
            <person name="Chiriac C."/>
            <person name="Salcher M."/>
            <person name="Ghai R."/>
            <person name="Kavagutti S V."/>
        </authorList>
    </citation>
    <scope>NUCLEOTIDE SEQUENCE</scope>
</reference>
<accession>A0A6J7DAB2</accession>
<evidence type="ECO:0000256" key="1">
    <source>
        <dbReference type="SAM" id="Phobius"/>
    </source>
</evidence>
<keyword evidence="1" id="KW-0472">Membrane</keyword>
<protein>
    <submittedName>
        <fullName evidence="2">Unannotated protein</fullName>
    </submittedName>
</protein>
<dbReference type="AlphaFoldDB" id="A0A6J7DAB2"/>
<evidence type="ECO:0000313" key="2">
    <source>
        <dbReference type="EMBL" id="CAB4867231.1"/>
    </source>
</evidence>
<dbReference type="EMBL" id="CAFBLM010000019">
    <property type="protein sequence ID" value="CAB4867231.1"/>
    <property type="molecule type" value="Genomic_DNA"/>
</dbReference>
<name>A0A6J7DAB2_9ZZZZ</name>
<proteinExistence type="predicted"/>
<keyword evidence="1" id="KW-0812">Transmembrane</keyword>
<keyword evidence="1" id="KW-1133">Transmembrane helix</keyword>